<dbReference type="GO" id="GO:0005525">
    <property type="term" value="F:GTP binding"/>
    <property type="evidence" value="ECO:0007669"/>
    <property type="project" value="UniProtKB-KW"/>
</dbReference>
<keyword evidence="7" id="KW-1185">Reference proteome</keyword>
<dbReference type="GO" id="GO:0005737">
    <property type="term" value="C:cytoplasm"/>
    <property type="evidence" value="ECO:0007669"/>
    <property type="project" value="TreeGrafter"/>
</dbReference>
<reference evidence="6" key="1">
    <citation type="submission" date="2022-06" db="EMBL/GenBank/DDBJ databases">
        <title>Uncovering the hologenomic basis of an extraordinary plant invasion.</title>
        <authorList>
            <person name="Bieker V.C."/>
            <person name="Martin M.D."/>
            <person name="Gilbert T."/>
            <person name="Hodgins K."/>
            <person name="Battlay P."/>
            <person name="Petersen B."/>
            <person name="Wilson J."/>
        </authorList>
    </citation>
    <scope>NUCLEOTIDE SEQUENCE</scope>
    <source>
        <strain evidence="6">AA19_3_7</strain>
        <tissue evidence="6">Leaf</tissue>
    </source>
</reference>
<evidence type="ECO:0000256" key="2">
    <source>
        <dbReference type="ARBA" id="ARBA00022741"/>
    </source>
</evidence>
<keyword evidence="1" id="KW-0479">Metal-binding</keyword>
<dbReference type="InterPro" id="IPR016496">
    <property type="entry name" value="GTPase_HflX"/>
</dbReference>
<dbReference type="SUPFAM" id="SSF52540">
    <property type="entry name" value="P-loop containing nucleoside triphosphate hydrolases"/>
    <property type="match status" value="1"/>
</dbReference>
<dbReference type="EMBL" id="JAMZMK010007324">
    <property type="protein sequence ID" value="KAI7745202.1"/>
    <property type="molecule type" value="Genomic_DNA"/>
</dbReference>
<keyword evidence="3" id="KW-0460">Magnesium</keyword>
<organism evidence="6 7">
    <name type="scientific">Ambrosia artemisiifolia</name>
    <name type="common">Common ragweed</name>
    <dbReference type="NCBI Taxonomy" id="4212"/>
    <lineage>
        <taxon>Eukaryota</taxon>
        <taxon>Viridiplantae</taxon>
        <taxon>Streptophyta</taxon>
        <taxon>Embryophyta</taxon>
        <taxon>Tracheophyta</taxon>
        <taxon>Spermatophyta</taxon>
        <taxon>Magnoliopsida</taxon>
        <taxon>eudicotyledons</taxon>
        <taxon>Gunneridae</taxon>
        <taxon>Pentapetalae</taxon>
        <taxon>asterids</taxon>
        <taxon>campanulids</taxon>
        <taxon>Asterales</taxon>
        <taxon>Asteraceae</taxon>
        <taxon>Asteroideae</taxon>
        <taxon>Heliantheae alliance</taxon>
        <taxon>Heliantheae</taxon>
        <taxon>Ambrosia</taxon>
    </lineage>
</organism>
<dbReference type="InterPro" id="IPR025121">
    <property type="entry name" value="GTPase_HflX_N"/>
</dbReference>
<keyword evidence="2" id="KW-0547">Nucleotide-binding</keyword>
<gene>
    <name evidence="6" type="ORF">M8C21_020080</name>
</gene>
<comment type="caution">
    <text evidence="6">The sequence shown here is derived from an EMBL/GenBank/DDBJ whole genome shotgun (WGS) entry which is preliminary data.</text>
</comment>
<dbReference type="Pfam" id="PF13167">
    <property type="entry name" value="GTP-bdg_N"/>
    <property type="match status" value="1"/>
</dbReference>
<keyword evidence="4" id="KW-0342">GTP-binding</keyword>
<dbReference type="PANTHER" id="PTHR10229">
    <property type="entry name" value="GTP-BINDING PROTEIN HFLX"/>
    <property type="match status" value="1"/>
</dbReference>
<dbReference type="PROSITE" id="PS51705">
    <property type="entry name" value="G_HFLX"/>
    <property type="match status" value="1"/>
</dbReference>
<dbReference type="AlphaFoldDB" id="A0AAD5CNT5"/>
<evidence type="ECO:0000256" key="3">
    <source>
        <dbReference type="ARBA" id="ARBA00022842"/>
    </source>
</evidence>
<name>A0AAD5CNT5_AMBAR</name>
<evidence type="ECO:0000313" key="6">
    <source>
        <dbReference type="EMBL" id="KAI7745202.1"/>
    </source>
</evidence>
<accession>A0AAD5CNT5</accession>
<dbReference type="InterPro" id="IPR030394">
    <property type="entry name" value="G_HFLX_dom"/>
</dbReference>
<dbReference type="Gene3D" id="6.10.250.2860">
    <property type="match status" value="1"/>
</dbReference>
<dbReference type="InterPro" id="IPR032305">
    <property type="entry name" value="GTP-bd_M"/>
</dbReference>
<dbReference type="Pfam" id="PF16360">
    <property type="entry name" value="GTP-bdg_M"/>
    <property type="match status" value="1"/>
</dbReference>
<proteinExistence type="predicted"/>
<evidence type="ECO:0000313" key="7">
    <source>
        <dbReference type="Proteomes" id="UP001206925"/>
    </source>
</evidence>
<dbReference type="InterPro" id="IPR027417">
    <property type="entry name" value="P-loop_NTPase"/>
</dbReference>
<dbReference type="GO" id="GO:0046872">
    <property type="term" value="F:metal ion binding"/>
    <property type="evidence" value="ECO:0007669"/>
    <property type="project" value="UniProtKB-KW"/>
</dbReference>
<dbReference type="Pfam" id="PF19275">
    <property type="entry name" value="HflX_C"/>
    <property type="match status" value="1"/>
</dbReference>
<dbReference type="InterPro" id="IPR045498">
    <property type="entry name" value="HflX_C"/>
</dbReference>
<protein>
    <recommendedName>
        <fullName evidence="5">Hflx-type G domain-containing protein</fullName>
    </recommendedName>
</protein>
<dbReference type="GO" id="GO:0043022">
    <property type="term" value="F:ribosome binding"/>
    <property type="evidence" value="ECO:0007669"/>
    <property type="project" value="TreeGrafter"/>
</dbReference>
<dbReference type="Gene3D" id="3.40.50.11060">
    <property type="entry name" value="GTPase HflX, N-terminal domain"/>
    <property type="match status" value="1"/>
</dbReference>
<feature type="domain" description="Hflx-type G" evidence="5">
    <location>
        <begin position="263"/>
        <end position="383"/>
    </location>
</feature>
<dbReference type="Proteomes" id="UP001206925">
    <property type="component" value="Unassembled WGS sequence"/>
</dbReference>
<evidence type="ECO:0000256" key="1">
    <source>
        <dbReference type="ARBA" id="ARBA00022723"/>
    </source>
</evidence>
<dbReference type="InterPro" id="IPR042108">
    <property type="entry name" value="GTPase_HflX_N_sf"/>
</dbReference>
<evidence type="ECO:0000259" key="5">
    <source>
        <dbReference type="PROSITE" id="PS51705"/>
    </source>
</evidence>
<sequence length="452" mass="50398">MRNEEEWFCTGDKRDFIRSFEIQLSGYGVIKATASQLSSRIDGSLTEPVTSITSGSFKSPTEVSIGSQSPEHVVVVDEDVESVSTKKYVKKKVIDSEEDGDDSRFKLRNGREVFEEKAYLVGVARKDETEELFSIEESLKELAQLADTAGLMVVDSTYQKLSTPNPRTYIGSGKVAEIKAAINAYGVETVIFDDELSPGLVISQLAKLFPWIHVALAQMEYQLPRLTKMWTHLERQSGGKVKGMGEKQIEVDKRILRTQMKNGKEFLLTDTVGFIQKLPTTLVAAFRATLEEISESSLLVHVIDISHPLAEQQIDAVEKVLSELDASSIPKLMVWNKVDKASNPDELKQKAKDLEDTICISALKGSGLDEFCNAVQEKLKDSMVWVEALVPFDKGELLSTIHQVGMVERTEYTENGTLVRGHVPLRYARLLTPMRQTCVSQSPVSLEEDMSL</sequence>
<evidence type="ECO:0000256" key="4">
    <source>
        <dbReference type="ARBA" id="ARBA00023134"/>
    </source>
</evidence>
<dbReference type="PANTHER" id="PTHR10229:SF0">
    <property type="entry name" value="GTP-BINDING PROTEIN 6-RELATED"/>
    <property type="match status" value="1"/>
</dbReference>
<dbReference type="Gene3D" id="3.40.50.300">
    <property type="entry name" value="P-loop containing nucleotide triphosphate hydrolases"/>
    <property type="match status" value="1"/>
</dbReference>